<reference evidence="1 2" key="1">
    <citation type="journal article" date="2011" name="J. Bacteriol.">
        <title>Complete genome sequence of Metallosphaera cuprina, a metal sulfide-oxidizing archaeon from a hot spring.</title>
        <authorList>
            <person name="Liu L.J."/>
            <person name="You X.Y."/>
            <person name="Zheng H."/>
            <person name="Wang S."/>
            <person name="Jiang C.Y."/>
            <person name="Liu S.J."/>
        </authorList>
    </citation>
    <scope>NUCLEOTIDE SEQUENCE [LARGE SCALE GENOMIC DNA]</scope>
    <source>
        <strain evidence="1 2">Ar-4</strain>
    </source>
</reference>
<dbReference type="PATRIC" id="fig|1006006.8.peg.123"/>
<dbReference type="RefSeq" id="WP_013736731.1">
    <property type="nucleotide sequence ID" value="NC_015435.1"/>
</dbReference>
<dbReference type="OrthoDB" id="33285at2157"/>
<sequence>MQPLRDALALLEQVEKILLDYTPKGEEDRSLLNLLISKNMKIEAEAYAKYLRS</sequence>
<dbReference type="Proteomes" id="UP000007812">
    <property type="component" value="Chromosome"/>
</dbReference>
<dbReference type="eggNOG" id="arCOG08476">
    <property type="taxonomic scope" value="Archaea"/>
</dbReference>
<organism evidence="1 2">
    <name type="scientific">Metallosphaera cuprina (strain Ar-4)</name>
    <dbReference type="NCBI Taxonomy" id="1006006"/>
    <lineage>
        <taxon>Archaea</taxon>
        <taxon>Thermoproteota</taxon>
        <taxon>Thermoprotei</taxon>
        <taxon>Sulfolobales</taxon>
        <taxon>Sulfolobaceae</taxon>
        <taxon>Metallosphaera</taxon>
    </lineage>
</organism>
<dbReference type="GeneID" id="59387814"/>
<evidence type="ECO:0000313" key="2">
    <source>
        <dbReference type="Proteomes" id="UP000007812"/>
    </source>
</evidence>
<name>F4FYB2_METCR</name>
<protein>
    <submittedName>
        <fullName evidence="1">Uncharacterized protein</fullName>
    </submittedName>
</protein>
<dbReference type="STRING" id="1006006.Mcup_0122"/>
<evidence type="ECO:0000313" key="1">
    <source>
        <dbReference type="EMBL" id="AEB94231.1"/>
    </source>
</evidence>
<accession>F4FYB2</accession>
<dbReference type="AlphaFoldDB" id="F4FYB2"/>
<keyword evidence="2" id="KW-1185">Reference proteome</keyword>
<proteinExistence type="predicted"/>
<dbReference type="HOGENOM" id="CLU_212441_0_0_2"/>
<gene>
    <name evidence="1" type="ordered locus">Mcup_0122</name>
</gene>
<dbReference type="KEGG" id="mcn:Mcup_0122"/>
<dbReference type="EMBL" id="CP002656">
    <property type="protein sequence ID" value="AEB94231.1"/>
    <property type="molecule type" value="Genomic_DNA"/>
</dbReference>